<sequence>MKKIIIRERKSSTKTEILKLLSDKKIALSHKEFQEFFGNNIDRVTIYRALDRLVLEGKLHKIANFDGVILYALCSECENELHAHENNGAHKNHHHEHVHFNCVVCKETTCLENLIPRIDIPDEYEVKETQILVNGVCKKCKD</sequence>
<dbReference type="Gene3D" id="1.10.10.10">
    <property type="entry name" value="Winged helix-like DNA-binding domain superfamily/Winged helix DNA-binding domain"/>
    <property type="match status" value="1"/>
</dbReference>
<organism evidence="1 2">
    <name type="scientific">Flavobacterium bernardetii</name>
    <dbReference type="NCBI Taxonomy" id="2813823"/>
    <lineage>
        <taxon>Bacteria</taxon>
        <taxon>Pseudomonadati</taxon>
        <taxon>Bacteroidota</taxon>
        <taxon>Flavobacteriia</taxon>
        <taxon>Flavobacteriales</taxon>
        <taxon>Flavobacteriaceae</taxon>
        <taxon>Flavobacterium</taxon>
    </lineage>
</organism>
<evidence type="ECO:0000313" key="2">
    <source>
        <dbReference type="Proteomes" id="UP000605990"/>
    </source>
</evidence>
<evidence type="ECO:0000313" key="1">
    <source>
        <dbReference type="EMBL" id="MBC5835431.1"/>
    </source>
</evidence>
<dbReference type="Proteomes" id="UP000605990">
    <property type="component" value="Unassembled WGS sequence"/>
</dbReference>
<accession>A0ABR7J045</accession>
<name>A0ABR7J045_9FLAO</name>
<dbReference type="RefSeq" id="WP_166125902.1">
    <property type="nucleotide sequence ID" value="NZ_JAANOQ010000002.1"/>
</dbReference>
<reference evidence="1 2" key="1">
    <citation type="submission" date="2020-08" db="EMBL/GenBank/DDBJ databases">
        <title>Description of novel Flavobacterium F-408 isolate.</title>
        <authorList>
            <person name="Saticioglu I.B."/>
            <person name="Duman M."/>
            <person name="Altun S."/>
        </authorList>
    </citation>
    <scope>NUCLEOTIDE SEQUENCE [LARGE SCALE GENOMIC DNA]</scope>
    <source>
        <strain evidence="1 2">F-408</strain>
    </source>
</reference>
<dbReference type="EMBL" id="JACRUN010000006">
    <property type="protein sequence ID" value="MBC5835431.1"/>
    <property type="molecule type" value="Genomic_DNA"/>
</dbReference>
<dbReference type="InterPro" id="IPR036390">
    <property type="entry name" value="WH_DNA-bd_sf"/>
</dbReference>
<dbReference type="InterPro" id="IPR036388">
    <property type="entry name" value="WH-like_DNA-bd_sf"/>
</dbReference>
<comment type="caution">
    <text evidence="1">The sequence shown here is derived from an EMBL/GenBank/DDBJ whole genome shotgun (WGS) entry which is preliminary data.</text>
</comment>
<protein>
    <submittedName>
        <fullName evidence="1">Fur family transcriptional regulator</fullName>
    </submittedName>
</protein>
<gene>
    <name evidence="1" type="ORF">H8R27_11105</name>
</gene>
<proteinExistence type="predicted"/>
<keyword evidence="2" id="KW-1185">Reference proteome</keyword>
<dbReference type="SUPFAM" id="SSF46785">
    <property type="entry name" value="Winged helix' DNA-binding domain"/>
    <property type="match status" value="1"/>
</dbReference>